<organism evidence="1">
    <name type="scientific">hydrocarbon metagenome</name>
    <dbReference type="NCBI Taxonomy" id="938273"/>
    <lineage>
        <taxon>unclassified sequences</taxon>
        <taxon>metagenomes</taxon>
        <taxon>ecological metagenomes</taxon>
    </lineage>
</organism>
<comment type="caution">
    <text evidence="1">The sequence shown here is derived from an EMBL/GenBank/DDBJ whole genome shotgun (WGS) entry which is preliminary data.</text>
</comment>
<reference evidence="1" key="1">
    <citation type="journal article" date="2015" name="Proc. Natl. Acad. Sci. U.S.A.">
        <title>Networks of energetic and metabolic interactions define dynamics in microbial communities.</title>
        <authorList>
            <person name="Embree M."/>
            <person name="Liu J.K."/>
            <person name="Al-Bassam M.M."/>
            <person name="Zengler K."/>
        </authorList>
    </citation>
    <scope>NUCLEOTIDE SEQUENCE</scope>
</reference>
<accession>A0A0W8EZY0</accession>
<sequence length="55" mass="6203">MADISEIVSHFVTYPFLLREGLEPGTGLVTLSAKKAFLQRPLTRIRSVRLCQVLM</sequence>
<name>A0A0W8EZY0_9ZZZZ</name>
<evidence type="ECO:0000313" key="1">
    <source>
        <dbReference type="EMBL" id="KUG14183.1"/>
    </source>
</evidence>
<protein>
    <submittedName>
        <fullName evidence="1">Uncharacterized protein</fullName>
    </submittedName>
</protein>
<dbReference type="AlphaFoldDB" id="A0A0W8EZY0"/>
<dbReference type="EMBL" id="LNQE01001691">
    <property type="protein sequence ID" value="KUG14183.1"/>
    <property type="molecule type" value="Genomic_DNA"/>
</dbReference>
<proteinExistence type="predicted"/>
<gene>
    <name evidence="1" type="ORF">ASZ90_016184</name>
</gene>